<name>A0A6P2RU50_BURL3</name>
<dbReference type="AlphaFoldDB" id="A0A6P2RU50"/>
<dbReference type="Proteomes" id="UP000494170">
    <property type="component" value="Unassembled WGS sequence"/>
</dbReference>
<dbReference type="RefSeq" id="WP_174946553.1">
    <property type="nucleotide sequence ID" value="NZ_CABVPY010000071.1"/>
</dbReference>
<accession>A0A6P2RU50</accession>
<proteinExistence type="predicted"/>
<reference evidence="1 2" key="1">
    <citation type="submission" date="2019-09" db="EMBL/GenBank/DDBJ databases">
        <authorList>
            <person name="Depoorter E."/>
        </authorList>
    </citation>
    <scope>NUCLEOTIDE SEQUENCE [LARGE SCALE GENOMIC DNA]</scope>
    <source>
        <strain evidence="1">LMG 6863</strain>
    </source>
</reference>
<dbReference type="EMBL" id="CABVPY010000071">
    <property type="protein sequence ID" value="VWC36832.1"/>
    <property type="molecule type" value="Genomic_DNA"/>
</dbReference>
<organism evidence="1 2">
    <name type="scientific">Burkholderia lata (strain ATCC 17760 / DSM 23089 / LMG 22485 / NCIMB 9086 / R18194 / 383)</name>
    <dbReference type="NCBI Taxonomy" id="482957"/>
    <lineage>
        <taxon>Bacteria</taxon>
        <taxon>Pseudomonadati</taxon>
        <taxon>Pseudomonadota</taxon>
        <taxon>Betaproteobacteria</taxon>
        <taxon>Burkholderiales</taxon>
        <taxon>Burkholderiaceae</taxon>
        <taxon>Burkholderia</taxon>
        <taxon>Burkholderia cepacia complex</taxon>
    </lineage>
</organism>
<gene>
    <name evidence="1" type="ORF">BLA6863_06746</name>
</gene>
<sequence length="413" mass="43607">MTMFSGFNYGGTFPTQRSMALVPFLTLTTSGPKIVPIEFTPLESAATSAANVFWKAITVGYGAPADYAIHWLLNGAALNPPQMNDLKRLAHARATAISRAYACTVLPSGAAALVPRDIYSLIESTERTGTSYLMGCTVAALCAPEAIKWQLGGSPTGIDYLFHASLLKAATKAGMPVVVNSKGQGSIDFLGFDTQFHLHVIEAKGSGGAISYQQIGGGLDQCDDVVDITLAPGIDVAPRTKSVSAAYVDANAVNCMGLPVGHCVRAVVIGLPLAAASTQPAPAAPVAREKVLRESVARLLALQAIGAWAFVTATTSASKSSGDWARFRFVPDTDIAEPVHLAMRKTIVEMVEASYQRMRGQVANARPRRHAQDMLKVTLTDLGIDLMRAMSDTPVAPDGLSFSGADPWVAVQM</sequence>
<evidence type="ECO:0000313" key="1">
    <source>
        <dbReference type="EMBL" id="VWC36832.1"/>
    </source>
</evidence>
<evidence type="ECO:0000313" key="2">
    <source>
        <dbReference type="Proteomes" id="UP000494170"/>
    </source>
</evidence>
<protein>
    <submittedName>
        <fullName evidence="1">Uncharacterized protein</fullName>
    </submittedName>
</protein>